<dbReference type="PANTHER" id="PTHR32060">
    <property type="entry name" value="TAIL-SPECIFIC PROTEASE"/>
    <property type="match status" value="1"/>
</dbReference>
<dbReference type="SMART" id="SM00228">
    <property type="entry name" value="PDZ"/>
    <property type="match status" value="1"/>
</dbReference>
<dbReference type="InterPro" id="IPR012854">
    <property type="entry name" value="Cu_amine_oxidase-like_N"/>
</dbReference>
<dbReference type="RefSeq" id="WP_380029091.1">
    <property type="nucleotide sequence ID" value="NZ_JBHSHC010000153.1"/>
</dbReference>
<evidence type="ECO:0000256" key="3">
    <source>
        <dbReference type="ARBA" id="ARBA00022801"/>
    </source>
</evidence>
<dbReference type="NCBIfam" id="TIGR00225">
    <property type="entry name" value="prc"/>
    <property type="match status" value="1"/>
</dbReference>
<dbReference type="Pfam" id="PF07833">
    <property type="entry name" value="Cu_amine_oxidN1"/>
    <property type="match status" value="1"/>
</dbReference>
<keyword evidence="8" id="KW-1185">Reference proteome</keyword>
<evidence type="ECO:0000256" key="2">
    <source>
        <dbReference type="ARBA" id="ARBA00022670"/>
    </source>
</evidence>
<dbReference type="Pfam" id="PF13180">
    <property type="entry name" value="PDZ_2"/>
    <property type="match status" value="1"/>
</dbReference>
<dbReference type="InterPro" id="IPR001478">
    <property type="entry name" value="PDZ"/>
</dbReference>
<proteinExistence type="inferred from homology"/>
<dbReference type="Gene3D" id="3.30.750.44">
    <property type="match status" value="1"/>
</dbReference>
<dbReference type="Pfam" id="PF22694">
    <property type="entry name" value="CtpB_N-like"/>
    <property type="match status" value="1"/>
</dbReference>
<comment type="similarity">
    <text evidence="1">Belongs to the peptidase S41A family.</text>
</comment>
<dbReference type="InterPro" id="IPR005151">
    <property type="entry name" value="Tail-specific_protease"/>
</dbReference>
<evidence type="ECO:0000256" key="5">
    <source>
        <dbReference type="SAM" id="SignalP"/>
    </source>
</evidence>
<reference evidence="8" key="1">
    <citation type="journal article" date="2019" name="Int. J. Syst. Evol. Microbiol.">
        <title>The Global Catalogue of Microorganisms (GCM) 10K type strain sequencing project: providing services to taxonomists for standard genome sequencing and annotation.</title>
        <authorList>
            <consortium name="The Broad Institute Genomics Platform"/>
            <consortium name="The Broad Institute Genome Sequencing Center for Infectious Disease"/>
            <person name="Wu L."/>
            <person name="Ma J."/>
        </authorList>
    </citation>
    <scope>NUCLEOTIDE SEQUENCE [LARGE SCALE GENOMIC DNA]</scope>
    <source>
        <strain evidence="8">WYCCWR 12678</strain>
    </source>
</reference>
<dbReference type="SUPFAM" id="SSF55383">
    <property type="entry name" value="Copper amine oxidase, domain N"/>
    <property type="match status" value="1"/>
</dbReference>
<keyword evidence="5" id="KW-0732">Signal</keyword>
<keyword evidence="3" id="KW-0378">Hydrolase</keyword>
<dbReference type="EMBL" id="JBHSHC010000153">
    <property type="protein sequence ID" value="MFC4769963.1"/>
    <property type="molecule type" value="Genomic_DNA"/>
</dbReference>
<organism evidence="7 8">
    <name type="scientific">Effusibacillus consociatus</name>
    <dbReference type="NCBI Taxonomy" id="1117041"/>
    <lineage>
        <taxon>Bacteria</taxon>
        <taxon>Bacillati</taxon>
        <taxon>Bacillota</taxon>
        <taxon>Bacilli</taxon>
        <taxon>Bacillales</taxon>
        <taxon>Alicyclobacillaceae</taxon>
        <taxon>Effusibacillus</taxon>
    </lineage>
</organism>
<dbReference type="InterPro" id="IPR036582">
    <property type="entry name" value="Mao_N_sf"/>
</dbReference>
<dbReference type="InterPro" id="IPR004447">
    <property type="entry name" value="Peptidase_S41A"/>
</dbReference>
<dbReference type="InterPro" id="IPR036034">
    <property type="entry name" value="PDZ_sf"/>
</dbReference>
<feature type="chain" id="PRO_5046280770" evidence="5">
    <location>
        <begin position="35"/>
        <end position="499"/>
    </location>
</feature>
<protein>
    <submittedName>
        <fullName evidence="7">S41 family peptidase</fullName>
    </submittedName>
</protein>
<dbReference type="SMART" id="SM00245">
    <property type="entry name" value="TSPc"/>
    <property type="match status" value="1"/>
</dbReference>
<dbReference type="CDD" id="cd07560">
    <property type="entry name" value="Peptidase_S41_CPP"/>
    <property type="match status" value="1"/>
</dbReference>
<evidence type="ECO:0000313" key="8">
    <source>
        <dbReference type="Proteomes" id="UP001596002"/>
    </source>
</evidence>
<sequence>MHKRSWQKRFTAGALAFSLAVPAAVLGMPAAVLAQEQSQNKNQSTLFQVFETLRDLHWSNVDEDTLLRGAVQGMLDVLNDPYSEYFTPEEYKQFVDAINQSYAGIGIRLGQDDNGYLVEEVFASTPAESAGLKKGDRIVSVDNKTTKGQQLDVVTGWLRGKEGTPVTLQIERTGQTPFSVTITRQAIKLPNLTSSMLDAETGYIRLLSFGETAGDEFDLALADLQRKGVKSLVLDVRGNGGGLMDVSLHIADRFLKSGLIVHAKERNYEHRVSADSEGVDLPLTILIDGDSASASELLAGTLQAHKRAKLIGQRSFGKGVMQAGKELENGSILKFTIGQFYFVDGTSPQGSGLKPDLSVHVRELQVPFALQVLHPERGKSVRFDLAKNKTYVNEIEITNLKTIQKNGKYYVPLRFILEAFGSEVMWNPTDQSISFKYKDRLAKLSVPAGTMTVNDQPVQRTVPFFIENGVSYLSLEALQDALLPDTLQNTGALIQIQDQ</sequence>
<dbReference type="SUPFAM" id="SSF50156">
    <property type="entry name" value="PDZ domain-like"/>
    <property type="match status" value="1"/>
</dbReference>
<dbReference type="Gene3D" id="3.90.226.10">
    <property type="entry name" value="2-enoyl-CoA Hydratase, Chain A, domain 1"/>
    <property type="match status" value="1"/>
</dbReference>
<dbReference type="InterPro" id="IPR055210">
    <property type="entry name" value="CtpA/B_N"/>
</dbReference>
<dbReference type="InterPro" id="IPR029045">
    <property type="entry name" value="ClpP/crotonase-like_dom_sf"/>
</dbReference>
<feature type="signal peptide" evidence="5">
    <location>
        <begin position="1"/>
        <end position="34"/>
    </location>
</feature>
<evidence type="ECO:0000256" key="4">
    <source>
        <dbReference type="ARBA" id="ARBA00022825"/>
    </source>
</evidence>
<accession>A0ABV9Q7T5</accession>
<dbReference type="Gene3D" id="3.30.457.10">
    <property type="entry name" value="Copper amine oxidase-like, N-terminal domain"/>
    <property type="match status" value="1"/>
</dbReference>
<dbReference type="CDD" id="cd06782">
    <property type="entry name" value="cpPDZ_CPP-like"/>
    <property type="match status" value="1"/>
</dbReference>
<evidence type="ECO:0000259" key="6">
    <source>
        <dbReference type="PROSITE" id="PS50106"/>
    </source>
</evidence>
<keyword evidence="4" id="KW-0720">Serine protease</keyword>
<dbReference type="SUPFAM" id="SSF52096">
    <property type="entry name" value="ClpP/crotonase"/>
    <property type="match status" value="1"/>
</dbReference>
<dbReference type="Gene3D" id="2.30.42.10">
    <property type="match status" value="1"/>
</dbReference>
<keyword evidence="2" id="KW-0645">Protease</keyword>
<dbReference type="Pfam" id="PF03572">
    <property type="entry name" value="Peptidase_S41"/>
    <property type="match status" value="1"/>
</dbReference>
<feature type="domain" description="PDZ" evidence="6">
    <location>
        <begin position="94"/>
        <end position="159"/>
    </location>
</feature>
<dbReference type="PROSITE" id="PS50106">
    <property type="entry name" value="PDZ"/>
    <property type="match status" value="1"/>
</dbReference>
<dbReference type="Proteomes" id="UP001596002">
    <property type="component" value="Unassembled WGS sequence"/>
</dbReference>
<name>A0ABV9Q7T5_9BACL</name>
<gene>
    <name evidence="7" type="ORF">ACFO8Q_22005</name>
</gene>
<evidence type="ECO:0000313" key="7">
    <source>
        <dbReference type="EMBL" id="MFC4769963.1"/>
    </source>
</evidence>
<dbReference type="PANTHER" id="PTHR32060:SF30">
    <property type="entry name" value="CARBOXY-TERMINAL PROCESSING PROTEASE CTPA"/>
    <property type="match status" value="1"/>
</dbReference>
<evidence type="ECO:0000256" key="1">
    <source>
        <dbReference type="ARBA" id="ARBA00009179"/>
    </source>
</evidence>
<comment type="caution">
    <text evidence="7">The sequence shown here is derived from an EMBL/GenBank/DDBJ whole genome shotgun (WGS) entry which is preliminary data.</text>
</comment>